<gene>
    <name evidence="1" type="ORF">KIN20_018922</name>
</gene>
<dbReference type="Proteomes" id="UP001196413">
    <property type="component" value="Unassembled WGS sequence"/>
</dbReference>
<protein>
    <submittedName>
        <fullName evidence="1">Uncharacterized protein</fullName>
    </submittedName>
</protein>
<sequence length="87" mass="9727">MSNRVLATVMSEFYYLTCRDLLFRVDSFKFKEPLSTGTIETAQHPLHLAGACVTTMPSADALQTVCFLHLISEAASFIILTSRLRQT</sequence>
<evidence type="ECO:0000313" key="1">
    <source>
        <dbReference type="EMBL" id="KAJ1360042.1"/>
    </source>
</evidence>
<keyword evidence="2" id="KW-1185">Reference proteome</keyword>
<comment type="caution">
    <text evidence="1">The sequence shown here is derived from an EMBL/GenBank/DDBJ whole genome shotgun (WGS) entry which is preliminary data.</text>
</comment>
<proteinExistence type="predicted"/>
<evidence type="ECO:0000313" key="2">
    <source>
        <dbReference type="Proteomes" id="UP001196413"/>
    </source>
</evidence>
<dbReference type="EMBL" id="JAHQIW010003767">
    <property type="protein sequence ID" value="KAJ1360042.1"/>
    <property type="molecule type" value="Genomic_DNA"/>
</dbReference>
<name>A0AAD5QRX2_PARTN</name>
<accession>A0AAD5QRX2</accession>
<reference evidence="1" key="1">
    <citation type="submission" date="2021-06" db="EMBL/GenBank/DDBJ databases">
        <title>Parelaphostrongylus tenuis whole genome reference sequence.</title>
        <authorList>
            <person name="Garwood T.J."/>
            <person name="Larsen P.A."/>
            <person name="Fountain-Jones N.M."/>
            <person name="Garbe J.R."/>
            <person name="Macchietto M.G."/>
            <person name="Kania S.A."/>
            <person name="Gerhold R.W."/>
            <person name="Richards J.E."/>
            <person name="Wolf T.M."/>
        </authorList>
    </citation>
    <scope>NUCLEOTIDE SEQUENCE</scope>
    <source>
        <strain evidence="1">MNPRO001-30</strain>
        <tissue evidence="1">Meninges</tissue>
    </source>
</reference>
<dbReference type="AlphaFoldDB" id="A0AAD5QRX2"/>
<organism evidence="1 2">
    <name type="scientific">Parelaphostrongylus tenuis</name>
    <name type="common">Meningeal worm</name>
    <dbReference type="NCBI Taxonomy" id="148309"/>
    <lineage>
        <taxon>Eukaryota</taxon>
        <taxon>Metazoa</taxon>
        <taxon>Ecdysozoa</taxon>
        <taxon>Nematoda</taxon>
        <taxon>Chromadorea</taxon>
        <taxon>Rhabditida</taxon>
        <taxon>Rhabditina</taxon>
        <taxon>Rhabditomorpha</taxon>
        <taxon>Strongyloidea</taxon>
        <taxon>Metastrongylidae</taxon>
        <taxon>Parelaphostrongylus</taxon>
    </lineage>
</organism>